<evidence type="ECO:0000256" key="1">
    <source>
        <dbReference type="ARBA" id="ARBA00004442"/>
    </source>
</evidence>
<evidence type="ECO:0000313" key="10">
    <source>
        <dbReference type="Proteomes" id="UP000020773"/>
    </source>
</evidence>
<dbReference type="PATRIC" id="fig|1339316.3.peg.3239"/>
<dbReference type="Gene3D" id="1.25.40.390">
    <property type="match status" value="1"/>
</dbReference>
<comment type="caution">
    <text evidence="9">The sequence shown here is derived from an EMBL/GenBank/DDBJ whole genome shotgun (WGS) entry which is preliminary data.</text>
</comment>
<dbReference type="EMBL" id="JGDB01000218">
    <property type="protein sequence ID" value="EXY89911.1"/>
    <property type="molecule type" value="Genomic_DNA"/>
</dbReference>
<evidence type="ECO:0000259" key="7">
    <source>
        <dbReference type="Pfam" id="PF07980"/>
    </source>
</evidence>
<evidence type="ECO:0000256" key="5">
    <source>
        <dbReference type="ARBA" id="ARBA00023237"/>
    </source>
</evidence>
<organism evidence="9 10">
    <name type="scientific">Bacteroides fragilis str. 3998T(B)3</name>
    <dbReference type="NCBI Taxonomy" id="1339316"/>
    <lineage>
        <taxon>Bacteria</taxon>
        <taxon>Pseudomonadati</taxon>
        <taxon>Bacteroidota</taxon>
        <taxon>Bacteroidia</taxon>
        <taxon>Bacteroidales</taxon>
        <taxon>Bacteroidaceae</taxon>
        <taxon>Bacteroides</taxon>
    </lineage>
</organism>
<dbReference type="PROSITE" id="PS51257">
    <property type="entry name" value="PROKAR_LIPOPROTEIN"/>
    <property type="match status" value="1"/>
</dbReference>
<dbReference type="Proteomes" id="UP000020773">
    <property type="component" value="Unassembled WGS sequence"/>
</dbReference>
<keyword evidence="4" id="KW-0472">Membrane</keyword>
<comment type="subcellular location">
    <subcellularLocation>
        <location evidence="1">Cell outer membrane</location>
    </subcellularLocation>
</comment>
<keyword evidence="5" id="KW-0998">Cell outer membrane</keyword>
<dbReference type="Pfam" id="PF14322">
    <property type="entry name" value="SusD-like_3"/>
    <property type="match status" value="1"/>
</dbReference>
<dbReference type="SUPFAM" id="SSF48452">
    <property type="entry name" value="TPR-like"/>
    <property type="match status" value="1"/>
</dbReference>
<dbReference type="AlphaFoldDB" id="A0A015V3I0"/>
<feature type="domain" description="RagB/SusD" evidence="7">
    <location>
        <begin position="286"/>
        <end position="562"/>
    </location>
</feature>
<name>A0A015V3I0_BACFG</name>
<feature type="signal peptide" evidence="6">
    <location>
        <begin position="1"/>
        <end position="19"/>
    </location>
</feature>
<reference evidence="9 10" key="1">
    <citation type="submission" date="2014-02" db="EMBL/GenBank/DDBJ databases">
        <authorList>
            <person name="Sears C."/>
            <person name="Carroll K."/>
            <person name="Sack B.R."/>
            <person name="Qadri F."/>
            <person name="Myers L.L."/>
            <person name="Chung G.-T."/>
            <person name="Escheverria P."/>
            <person name="Fraser C.M."/>
            <person name="Sadzewicz L."/>
            <person name="Shefchek K.A."/>
            <person name="Tallon L."/>
            <person name="Das S.P."/>
            <person name="Daugherty S."/>
            <person name="Mongodin E.F."/>
        </authorList>
    </citation>
    <scope>NUCLEOTIDE SEQUENCE [LARGE SCALE GENOMIC DNA]</scope>
    <source>
        <strain evidence="10">3998T(B)3</strain>
    </source>
</reference>
<feature type="chain" id="PRO_5001480186" evidence="6">
    <location>
        <begin position="20"/>
        <end position="562"/>
    </location>
</feature>
<proteinExistence type="inferred from homology"/>
<keyword evidence="3 6" id="KW-0732">Signal</keyword>
<dbReference type="Pfam" id="PF07980">
    <property type="entry name" value="SusD_RagB"/>
    <property type="match status" value="1"/>
</dbReference>
<evidence type="ECO:0000256" key="2">
    <source>
        <dbReference type="ARBA" id="ARBA00006275"/>
    </source>
</evidence>
<evidence type="ECO:0000313" key="9">
    <source>
        <dbReference type="EMBL" id="EXY89911.1"/>
    </source>
</evidence>
<comment type="similarity">
    <text evidence="2">Belongs to the SusD family.</text>
</comment>
<accession>A0A015V3I0</accession>
<dbReference type="GO" id="GO:0009279">
    <property type="term" value="C:cell outer membrane"/>
    <property type="evidence" value="ECO:0007669"/>
    <property type="project" value="UniProtKB-SubCell"/>
</dbReference>
<gene>
    <name evidence="9" type="ORF">M125_3419</name>
</gene>
<dbReference type="InterPro" id="IPR033985">
    <property type="entry name" value="SusD-like_N"/>
</dbReference>
<dbReference type="InterPro" id="IPR012944">
    <property type="entry name" value="SusD_RagB_dom"/>
</dbReference>
<dbReference type="GeneID" id="60366126"/>
<sequence length="562" mass="64261">MNKIAYMTCVLSLAFTMQACDDFLDSFPQDTVTNENFWKSKEDADKVLVDIYASLLPKDAIFFDEAMSDNAYLVWDWWGGAQQVANGSYTTSGEIPTNRWNGSYEVIRKCWFLLEGIEKIEDISEQDKNKIIGETYFMLAYNYYVLTSYFGDVPLVTKTLAIPESKQLVRTPKAEVVDYAINKLKEAAVMLEGLSQEKGRVTADACRFLIARMYLYNGDYSNVLETVKLLEGKYQLYREGDTPYEDLFSGVAENSCEVILSVVCDKRVGEIYTSHGGNGIMLLKGITGEDPYRGVTPSGSLVDAYPMADGRLIHEAGSSYDPKKPYEGRDPRFYQSIVYPTGQIKYLDVETGTVKERLYDPEDPTTVPEHQYNYSQPSATGYMWNKYIDYSVYAMNSVWDCTNDIIVFRYADVLLMKAEALLQTKGESAKEEVCNLIDQLRDRCSCGRVHRENYNSKDELMELLKNERRIELANEGLRYMDLIRWKDAEKNTIVTGVGLTGQMYGAYMRKDGVGKDDKTVDVDNTPRRYIETRYFNASKGYLFPIPQKERDLNPNLTQNPNW</sequence>
<evidence type="ECO:0000256" key="4">
    <source>
        <dbReference type="ARBA" id="ARBA00023136"/>
    </source>
</evidence>
<dbReference type="InterPro" id="IPR011990">
    <property type="entry name" value="TPR-like_helical_dom_sf"/>
</dbReference>
<evidence type="ECO:0000256" key="3">
    <source>
        <dbReference type="ARBA" id="ARBA00022729"/>
    </source>
</evidence>
<evidence type="ECO:0000256" key="6">
    <source>
        <dbReference type="SAM" id="SignalP"/>
    </source>
</evidence>
<evidence type="ECO:0000259" key="8">
    <source>
        <dbReference type="Pfam" id="PF14322"/>
    </source>
</evidence>
<protein>
    <submittedName>
        <fullName evidence="9">Starch-binding associating with outer membrane family protein</fullName>
    </submittedName>
</protein>
<feature type="domain" description="SusD-like N-terminal" evidence="8">
    <location>
        <begin position="22"/>
        <end position="215"/>
    </location>
</feature>
<dbReference type="RefSeq" id="WP_005788850.1">
    <property type="nucleotide sequence ID" value="NZ_JGDB01000218.1"/>
</dbReference>